<organism evidence="1 2">
    <name type="scientific">Methylorubrum populi</name>
    <dbReference type="NCBI Taxonomy" id="223967"/>
    <lineage>
        <taxon>Bacteria</taxon>
        <taxon>Pseudomonadati</taxon>
        <taxon>Pseudomonadota</taxon>
        <taxon>Alphaproteobacteria</taxon>
        <taxon>Hyphomicrobiales</taxon>
        <taxon>Methylobacteriaceae</taxon>
        <taxon>Methylorubrum</taxon>
    </lineage>
</organism>
<reference evidence="1 2" key="1">
    <citation type="journal article" date="2016" name="Genome Announc.">
        <title>Complete Genome Sequence of Methylobacterium populi P-1M, Isolated from Pink-Pigmented Household Biofilm.</title>
        <authorList>
            <person name="Morohoshi T."/>
            <person name="Ikeda T."/>
        </authorList>
    </citation>
    <scope>NUCLEOTIDE SEQUENCE [LARGE SCALE GENOMIC DNA]</scope>
    <source>
        <strain evidence="1 2">P-1M</strain>
    </source>
</reference>
<evidence type="ECO:0000313" key="1">
    <source>
        <dbReference type="EMBL" id="BAU89646.1"/>
    </source>
</evidence>
<dbReference type="AlphaFoldDB" id="A0A160PBF7"/>
<sequence length="137" mass="15375">MPPDSEHQPQAHLADLRSWAELERWISAGAQLSGKSKAAALRDLRRKGPAVRALCAHLGVEVPPDNKSGPKQQPTRDFIIELLEAHARIELDLRGVAKWDWVHSKIDDPESLFGYKLNVTPAALKRSFLRARKTRAE</sequence>
<protein>
    <submittedName>
        <fullName evidence="1">Uncharacterized protein</fullName>
    </submittedName>
</protein>
<dbReference type="Proteomes" id="UP000218288">
    <property type="component" value="Chromosome"/>
</dbReference>
<evidence type="ECO:0000313" key="2">
    <source>
        <dbReference type="Proteomes" id="UP000218288"/>
    </source>
</evidence>
<dbReference type="OrthoDB" id="9877410at2"/>
<gene>
    <name evidence="1" type="ORF">MPPM_1041</name>
</gene>
<dbReference type="RefSeq" id="WP_157914113.1">
    <property type="nucleotide sequence ID" value="NZ_AP014809.1"/>
</dbReference>
<name>A0A160PBF7_9HYPH</name>
<dbReference type="EMBL" id="AP014809">
    <property type="protein sequence ID" value="BAU89646.1"/>
    <property type="molecule type" value="Genomic_DNA"/>
</dbReference>
<proteinExistence type="predicted"/>
<accession>A0A160PBF7</accession>